<gene>
    <name evidence="2" type="ORF">TSIB3V08_LOCUS1789</name>
</gene>
<accession>A0A7R9FW22</accession>
<organism evidence="2">
    <name type="scientific">Timema shepardi</name>
    <name type="common">Walking stick</name>
    <dbReference type="NCBI Taxonomy" id="629360"/>
    <lineage>
        <taxon>Eukaryota</taxon>
        <taxon>Metazoa</taxon>
        <taxon>Ecdysozoa</taxon>
        <taxon>Arthropoda</taxon>
        <taxon>Hexapoda</taxon>
        <taxon>Insecta</taxon>
        <taxon>Pterygota</taxon>
        <taxon>Neoptera</taxon>
        <taxon>Polyneoptera</taxon>
        <taxon>Phasmatodea</taxon>
        <taxon>Timematodea</taxon>
        <taxon>Timematoidea</taxon>
        <taxon>Timematidae</taxon>
        <taxon>Timema</taxon>
    </lineage>
</organism>
<feature type="region of interest" description="Disordered" evidence="1">
    <location>
        <begin position="84"/>
        <end position="110"/>
    </location>
</feature>
<dbReference type="AlphaFoldDB" id="A0A7R9FW22"/>
<dbReference type="EMBL" id="OC000509">
    <property type="protein sequence ID" value="CAD7257531.1"/>
    <property type="molecule type" value="Genomic_DNA"/>
</dbReference>
<reference evidence="2" key="1">
    <citation type="submission" date="2020-11" db="EMBL/GenBank/DDBJ databases">
        <authorList>
            <person name="Tran Van P."/>
        </authorList>
    </citation>
    <scope>NUCLEOTIDE SEQUENCE</scope>
</reference>
<evidence type="ECO:0000256" key="1">
    <source>
        <dbReference type="SAM" id="MobiDB-lite"/>
    </source>
</evidence>
<name>A0A7R9FW22_TIMSH</name>
<sequence>MGSDEKINSHCIRISVGNYTQVDPTGIQTPNGLEDCCVAFKKRVIDGSGLLNKPNTPNELERMILRAFGPFAGARLVPANFVNNRTSTGAQSKNGSDSGSRRPFPVKGRAVSLRSGKLMRVDRFRLEK</sequence>
<feature type="compositionally biased region" description="Polar residues" evidence="1">
    <location>
        <begin position="84"/>
        <end position="98"/>
    </location>
</feature>
<proteinExistence type="predicted"/>
<evidence type="ECO:0000313" key="2">
    <source>
        <dbReference type="EMBL" id="CAD7257531.1"/>
    </source>
</evidence>
<protein>
    <submittedName>
        <fullName evidence="2">Uncharacterized protein</fullName>
    </submittedName>
</protein>